<sequence length="31" mass="3396">MAVTSSSRIGRSASSRLEVKSSRLQSLRTLM</sequence>
<reference evidence="1" key="1">
    <citation type="submission" date="2014-09" db="EMBL/GenBank/DDBJ databases">
        <authorList>
            <person name="Magalhaes I.L.F."/>
            <person name="Oliveira U."/>
            <person name="Santos F.R."/>
            <person name="Vidigal T.H.D.A."/>
            <person name="Brescovit A.D."/>
            <person name="Santos A.J."/>
        </authorList>
    </citation>
    <scope>NUCLEOTIDE SEQUENCE</scope>
    <source>
        <tissue evidence="1">Shoot tissue taken approximately 20 cm above the soil surface</tissue>
    </source>
</reference>
<evidence type="ECO:0000313" key="1">
    <source>
        <dbReference type="EMBL" id="JAE05440.1"/>
    </source>
</evidence>
<reference evidence="1" key="2">
    <citation type="journal article" date="2015" name="Data Brief">
        <title>Shoot transcriptome of the giant reed, Arundo donax.</title>
        <authorList>
            <person name="Barrero R.A."/>
            <person name="Guerrero F.D."/>
            <person name="Moolhuijzen P."/>
            <person name="Goolsby J.A."/>
            <person name="Tidwell J."/>
            <person name="Bellgard S.E."/>
            <person name="Bellgard M.I."/>
        </authorList>
    </citation>
    <scope>NUCLEOTIDE SEQUENCE</scope>
    <source>
        <tissue evidence="1">Shoot tissue taken approximately 20 cm above the soil surface</tissue>
    </source>
</reference>
<accession>A0A0A9EXD0</accession>
<dbReference type="AlphaFoldDB" id="A0A0A9EXD0"/>
<proteinExistence type="predicted"/>
<dbReference type="EMBL" id="GBRH01192456">
    <property type="protein sequence ID" value="JAE05440.1"/>
    <property type="molecule type" value="Transcribed_RNA"/>
</dbReference>
<name>A0A0A9EXD0_ARUDO</name>
<organism evidence="1">
    <name type="scientific">Arundo donax</name>
    <name type="common">Giant reed</name>
    <name type="synonym">Donax arundinaceus</name>
    <dbReference type="NCBI Taxonomy" id="35708"/>
    <lineage>
        <taxon>Eukaryota</taxon>
        <taxon>Viridiplantae</taxon>
        <taxon>Streptophyta</taxon>
        <taxon>Embryophyta</taxon>
        <taxon>Tracheophyta</taxon>
        <taxon>Spermatophyta</taxon>
        <taxon>Magnoliopsida</taxon>
        <taxon>Liliopsida</taxon>
        <taxon>Poales</taxon>
        <taxon>Poaceae</taxon>
        <taxon>PACMAD clade</taxon>
        <taxon>Arundinoideae</taxon>
        <taxon>Arundineae</taxon>
        <taxon>Arundo</taxon>
    </lineage>
</organism>
<protein>
    <submittedName>
        <fullName evidence="1">Uncharacterized protein</fullName>
    </submittedName>
</protein>